<accession>A0ABZ2XYF1</accession>
<keyword evidence="2" id="KW-1185">Reference proteome</keyword>
<sequence length="264" mass="28663">MLDDFLTRGWVRFAVDPATRAWADHARHHSLSAIHDPQHAPWMQCQGTWFIGVDALDNAASGQLPGGPPLAGPALEFIKNHIGPIPQLHKGQLSVMLPGYPKPRDGEGEAAFRYRLNRDAAHVDGVKLIPGAATRRRNVDEPHAWVLGLPLNGASADASPLVVWEGSHAIMRDAFAAVLNDHDPTTWAQIDITDAYTSARAKVFETCERVTVHAQPGEAYLMHRLALHGVAPWGAAASAPPGEGRMIAYFRPEVTSLADWLTAP</sequence>
<proteinExistence type="predicted"/>
<evidence type="ECO:0000313" key="2">
    <source>
        <dbReference type="Proteomes" id="UP001623232"/>
    </source>
</evidence>
<evidence type="ECO:0000313" key="1">
    <source>
        <dbReference type="EMBL" id="WZK91002.1"/>
    </source>
</evidence>
<protein>
    <recommendedName>
        <fullName evidence="3">Phytanoyl-CoA dioxygenase (PhyH)</fullName>
    </recommendedName>
</protein>
<gene>
    <name evidence="1" type="ORF">QEZ52_09050</name>
</gene>
<dbReference type="SUPFAM" id="SSF51197">
    <property type="entry name" value="Clavaminate synthase-like"/>
    <property type="match status" value="1"/>
</dbReference>
<evidence type="ECO:0008006" key="3">
    <source>
        <dbReference type="Google" id="ProtNLM"/>
    </source>
</evidence>
<organism evidence="1 2">
    <name type="scientific">Aliisedimentitalea scapharcae</name>
    <dbReference type="NCBI Taxonomy" id="1524259"/>
    <lineage>
        <taxon>Bacteria</taxon>
        <taxon>Pseudomonadati</taxon>
        <taxon>Pseudomonadota</taxon>
        <taxon>Alphaproteobacteria</taxon>
        <taxon>Rhodobacterales</taxon>
        <taxon>Roseobacteraceae</taxon>
        <taxon>Aliisedimentitalea</taxon>
    </lineage>
</organism>
<reference evidence="1 2" key="1">
    <citation type="submission" date="2023-04" db="EMBL/GenBank/DDBJ databases">
        <title>Complete genome sequence of Alisedimentitalea scapharcae.</title>
        <authorList>
            <person name="Rong J.-C."/>
            <person name="Yi M.-L."/>
            <person name="Zhao Q."/>
        </authorList>
    </citation>
    <scope>NUCLEOTIDE SEQUENCE [LARGE SCALE GENOMIC DNA]</scope>
    <source>
        <strain evidence="1 2">KCTC 42119</strain>
    </source>
</reference>
<dbReference type="Proteomes" id="UP001623232">
    <property type="component" value="Chromosome"/>
</dbReference>
<dbReference type="EMBL" id="CP123584">
    <property type="protein sequence ID" value="WZK91002.1"/>
    <property type="molecule type" value="Genomic_DNA"/>
</dbReference>
<name>A0ABZ2XYF1_9RHOB</name>